<dbReference type="InterPro" id="IPR001555">
    <property type="entry name" value="GART_AS"/>
</dbReference>
<organism evidence="8 9">
    <name type="scientific">Paramylibacter kogurei</name>
    <dbReference type="NCBI Taxonomy" id="1889778"/>
    <lineage>
        <taxon>Bacteria</taxon>
        <taxon>Pseudomonadati</taxon>
        <taxon>Pseudomonadota</taxon>
        <taxon>Alphaproteobacteria</taxon>
        <taxon>Rhodobacterales</taxon>
        <taxon>Paracoccaceae</taxon>
        <taxon>Paramylibacter</taxon>
    </lineage>
</organism>
<dbReference type="OrthoDB" id="9806170at2"/>
<comment type="caution">
    <text evidence="8">The sequence shown here is derived from an EMBL/GenBank/DDBJ whole genome shotgun (WGS) entry which is preliminary data.</text>
</comment>
<dbReference type="Gene3D" id="3.40.50.170">
    <property type="entry name" value="Formyl transferase, N-terminal domain"/>
    <property type="match status" value="1"/>
</dbReference>
<dbReference type="InterPro" id="IPR036477">
    <property type="entry name" value="Formyl_transf_N_sf"/>
</dbReference>
<dbReference type="GO" id="GO:0004644">
    <property type="term" value="F:phosphoribosylglycinamide formyltransferase activity"/>
    <property type="evidence" value="ECO:0007669"/>
    <property type="project" value="UniProtKB-UniRule"/>
</dbReference>
<dbReference type="GO" id="GO:0005829">
    <property type="term" value="C:cytosol"/>
    <property type="evidence" value="ECO:0007669"/>
    <property type="project" value="TreeGrafter"/>
</dbReference>
<feature type="domain" description="Formyl transferase N-terminal" evidence="7">
    <location>
        <begin position="3"/>
        <end position="184"/>
    </location>
</feature>
<evidence type="ECO:0000313" key="8">
    <source>
        <dbReference type="EMBL" id="PIB24892.1"/>
    </source>
</evidence>
<dbReference type="PANTHER" id="PTHR43369:SF2">
    <property type="entry name" value="PHOSPHORIBOSYLGLYCINAMIDE FORMYLTRANSFERASE"/>
    <property type="match status" value="1"/>
</dbReference>
<feature type="binding site" evidence="6">
    <location>
        <position position="67"/>
    </location>
    <ligand>
        <name>(6R)-10-formyltetrahydrofolate</name>
        <dbReference type="ChEBI" id="CHEBI:195366"/>
    </ligand>
</feature>
<dbReference type="InterPro" id="IPR004607">
    <property type="entry name" value="GART"/>
</dbReference>
<gene>
    <name evidence="6" type="primary">purN</name>
    <name evidence="8" type="ORF">BFP76_06955</name>
</gene>
<keyword evidence="9" id="KW-1185">Reference proteome</keyword>
<feature type="active site" description="Proton donor" evidence="6">
    <location>
        <position position="111"/>
    </location>
</feature>
<name>A0A2G5K7A3_9RHOB</name>
<evidence type="ECO:0000256" key="5">
    <source>
        <dbReference type="ARBA" id="ARBA00047664"/>
    </source>
</evidence>
<dbReference type="GO" id="GO:0006189">
    <property type="term" value="P:'de novo' IMP biosynthetic process"/>
    <property type="evidence" value="ECO:0007669"/>
    <property type="project" value="UniProtKB-UniRule"/>
</dbReference>
<protein>
    <recommendedName>
        <fullName evidence="6">Phosphoribosylglycinamide formyltransferase</fullName>
        <ecNumber evidence="6">2.1.2.2</ecNumber>
    </recommendedName>
    <alternativeName>
        <fullName evidence="6">5'-phosphoribosylglycinamide transformylase</fullName>
    </alternativeName>
    <alternativeName>
        <fullName evidence="6">GAR transformylase</fullName>
        <shortName evidence="6">GART</shortName>
    </alternativeName>
</protein>
<dbReference type="EMBL" id="MDGM01000012">
    <property type="protein sequence ID" value="PIB24892.1"/>
    <property type="molecule type" value="Genomic_DNA"/>
</dbReference>
<sequence length="190" mass="20310">MNKRVAILISGSGSNMISLVEAMKNPAFGAEPVLVLANNPDAGGIAKADAMGIPTAIVDHRPFKGDRPAFEDELHRVISAHSPDVICLAGFMRVLTAGFIDRWEGKMLNIHPSLLPKYKGLHTHQRAIDAGDEAGGVSVHVVTAALDDGPILGQASVPILPNDTAEDLAARVLVQEHRLYPEVLKEFLNS</sequence>
<dbReference type="SUPFAM" id="SSF53328">
    <property type="entry name" value="Formyltransferase"/>
    <property type="match status" value="1"/>
</dbReference>
<evidence type="ECO:0000256" key="6">
    <source>
        <dbReference type="HAMAP-Rule" id="MF_01930"/>
    </source>
</evidence>
<comment type="pathway">
    <text evidence="1 6">Purine metabolism; IMP biosynthesis via de novo pathway; N(2)-formyl-N(1)-(5-phospho-D-ribosyl)glycinamide from N(1)-(5-phospho-D-ribosyl)glycinamide (10-formyl THF route): step 1/1.</text>
</comment>
<evidence type="ECO:0000256" key="4">
    <source>
        <dbReference type="ARBA" id="ARBA00038440"/>
    </source>
</evidence>
<proteinExistence type="inferred from homology"/>
<evidence type="ECO:0000256" key="2">
    <source>
        <dbReference type="ARBA" id="ARBA00022679"/>
    </source>
</evidence>
<accession>A0A2G5K7A3</accession>
<dbReference type="Proteomes" id="UP000231516">
    <property type="component" value="Unassembled WGS sequence"/>
</dbReference>
<dbReference type="RefSeq" id="WP_099593651.1">
    <property type="nucleotide sequence ID" value="NZ_MDGM01000012.1"/>
</dbReference>
<keyword evidence="2 6" id="KW-0808">Transferase</keyword>
<comment type="catalytic activity">
    <reaction evidence="5 6">
        <text>N(1)-(5-phospho-beta-D-ribosyl)glycinamide + (6R)-10-formyltetrahydrofolate = N(2)-formyl-N(1)-(5-phospho-beta-D-ribosyl)glycinamide + (6S)-5,6,7,8-tetrahydrofolate + H(+)</text>
        <dbReference type="Rhea" id="RHEA:15053"/>
        <dbReference type="ChEBI" id="CHEBI:15378"/>
        <dbReference type="ChEBI" id="CHEBI:57453"/>
        <dbReference type="ChEBI" id="CHEBI:143788"/>
        <dbReference type="ChEBI" id="CHEBI:147286"/>
        <dbReference type="ChEBI" id="CHEBI:195366"/>
        <dbReference type="EC" id="2.1.2.2"/>
    </reaction>
</comment>
<dbReference type="PANTHER" id="PTHR43369">
    <property type="entry name" value="PHOSPHORIBOSYLGLYCINAMIDE FORMYLTRANSFERASE"/>
    <property type="match status" value="1"/>
</dbReference>
<comment type="caution">
    <text evidence="6">Lacks conserved residue(s) required for the propagation of feature annotation.</text>
</comment>
<dbReference type="PROSITE" id="PS00373">
    <property type="entry name" value="GART"/>
    <property type="match status" value="1"/>
</dbReference>
<feature type="site" description="Raises pKa of active site His" evidence="6">
    <location>
        <position position="147"/>
    </location>
</feature>
<evidence type="ECO:0000313" key="9">
    <source>
        <dbReference type="Proteomes" id="UP000231516"/>
    </source>
</evidence>
<dbReference type="InterPro" id="IPR002376">
    <property type="entry name" value="Formyl_transf_N"/>
</dbReference>
<evidence type="ECO:0000259" key="7">
    <source>
        <dbReference type="Pfam" id="PF00551"/>
    </source>
</evidence>
<evidence type="ECO:0000256" key="3">
    <source>
        <dbReference type="ARBA" id="ARBA00022755"/>
    </source>
</evidence>
<evidence type="ECO:0000256" key="1">
    <source>
        <dbReference type="ARBA" id="ARBA00005054"/>
    </source>
</evidence>
<comment type="function">
    <text evidence="6">Catalyzes the transfer of a formyl group from 10-formyltetrahydrofolate to 5-phospho-ribosyl-glycinamide (GAR), producing 5-phospho-ribosyl-N-formylglycinamide (FGAR) and tetrahydrofolate.</text>
</comment>
<dbReference type="UniPathway" id="UPA00074">
    <property type="reaction ID" value="UER00126"/>
</dbReference>
<keyword evidence="3 6" id="KW-0658">Purine biosynthesis</keyword>
<feature type="binding site" evidence="6">
    <location>
        <position position="109"/>
    </location>
    <ligand>
        <name>(6R)-10-formyltetrahydrofolate</name>
        <dbReference type="ChEBI" id="CHEBI:195366"/>
    </ligand>
</feature>
<feature type="binding site" evidence="6">
    <location>
        <begin position="13"/>
        <end position="15"/>
    </location>
    <ligand>
        <name>N(1)-(5-phospho-beta-D-ribosyl)glycinamide</name>
        <dbReference type="ChEBI" id="CHEBI:143788"/>
    </ligand>
</feature>
<dbReference type="CDD" id="cd08645">
    <property type="entry name" value="FMT_core_GART"/>
    <property type="match status" value="1"/>
</dbReference>
<dbReference type="NCBIfam" id="TIGR00639">
    <property type="entry name" value="PurN"/>
    <property type="match status" value="1"/>
</dbReference>
<dbReference type="AlphaFoldDB" id="A0A2G5K7A3"/>
<dbReference type="HAMAP" id="MF_01930">
    <property type="entry name" value="PurN"/>
    <property type="match status" value="1"/>
</dbReference>
<dbReference type="EC" id="2.1.2.2" evidence="6"/>
<dbReference type="Pfam" id="PF00551">
    <property type="entry name" value="Formyl_trans_N"/>
    <property type="match status" value="1"/>
</dbReference>
<comment type="similarity">
    <text evidence="4 6">Belongs to the GART family.</text>
</comment>
<reference evidence="8 9" key="1">
    <citation type="submission" date="2016-08" db="EMBL/GenBank/DDBJ databases">
        <title>Draft genome of Amylibacter sp. strain 4G11.</title>
        <authorList>
            <person name="Wong S.-K."/>
            <person name="Hamasaki K."/>
            <person name="Yoshizawa S."/>
        </authorList>
    </citation>
    <scope>NUCLEOTIDE SEQUENCE [LARGE SCALE GENOMIC DNA]</scope>
    <source>
        <strain evidence="8 9">4G11</strain>
    </source>
</reference>